<dbReference type="PANTHER" id="PTHR43796:SF2">
    <property type="entry name" value="CARBOXYNORSPERMIDINE SYNTHASE"/>
    <property type="match status" value="1"/>
</dbReference>
<name>A0ABT1CZL2_9HYPH</name>
<dbReference type="SUPFAM" id="SSF51735">
    <property type="entry name" value="NAD(P)-binding Rossmann-fold domains"/>
    <property type="match status" value="1"/>
</dbReference>
<comment type="caution">
    <text evidence="3">The sequence shown here is derived from an EMBL/GenBank/DDBJ whole genome shotgun (WGS) entry which is preliminary data.</text>
</comment>
<dbReference type="InterPro" id="IPR005097">
    <property type="entry name" value="Sacchrp_dh_NADP-bd"/>
</dbReference>
<evidence type="ECO:0000259" key="2">
    <source>
        <dbReference type="Pfam" id="PF13761"/>
    </source>
</evidence>
<dbReference type="Pfam" id="PF03435">
    <property type="entry name" value="Sacchrp_dh_NADP"/>
    <property type="match status" value="1"/>
</dbReference>
<dbReference type="EMBL" id="JAAAML010000004">
    <property type="protein sequence ID" value="MCO6410736.1"/>
    <property type="molecule type" value="Genomic_DNA"/>
</dbReference>
<dbReference type="RefSeq" id="WP_252917423.1">
    <property type="nucleotide sequence ID" value="NZ_JAAAML010000004.1"/>
</dbReference>
<proteinExistence type="predicted"/>
<evidence type="ECO:0000259" key="1">
    <source>
        <dbReference type="Pfam" id="PF03435"/>
    </source>
</evidence>
<dbReference type="Gene3D" id="3.40.50.720">
    <property type="entry name" value="NAD(P)-binding Rossmann-like Domain"/>
    <property type="match status" value="1"/>
</dbReference>
<dbReference type="InterPro" id="IPR036291">
    <property type="entry name" value="NAD(P)-bd_dom_sf"/>
</dbReference>
<feature type="domain" description="DUF4166" evidence="2">
    <location>
        <begin position="376"/>
        <end position="534"/>
    </location>
</feature>
<accession>A0ABT1CZL2</accession>
<sequence>MKVVVLGGYGVFGSRLAELLVRDGHDVVVAGRSLSKAQALSGRLGCKALAVDVRREPDALFAGSPDVVVDAAGPFQTYGHDPYVIPRLCIEHGADYLDLSDDAAFTAGLEVLDDLARRARRRLLSGVSSVPGLSSSIAADLCKGLDEILLIDTAILPGNRAPRGASVISSIVGQLGTRSRVWRGGIWRDQQCWSDARKIRLSADLERSGHFIEVPDILLFPAFFGARSVMFRAGMELGIMNVGMRGVGWLRQRWKFDITPGRAELFRRIANLLLPFGTDRGGMRVVVVGRRGNEVIRREWRLVAEAGDGPYIPAVAARALIRRLDRITPGARACLAEATRAEMEQAMTDLAVSTVRDEAPSPTLFQTVLADRWADLPPEVQSLHRVQDIESFSGKARVTRGSSLTARFIAWVFGFPAAADETPVTVTKTRRGSGEIWERNFGGRIFRSYCTPAGSQYRFRERFWPFTFEMDLPVEDGSLRFPVCRGWCLGIPLPGFLLPRSESREYALKGVFHFDVALTAPFGGGLIVRYRGHLHPDSRNLASLSQACS</sequence>
<dbReference type="Pfam" id="PF13761">
    <property type="entry name" value="DUF4166"/>
    <property type="match status" value="1"/>
</dbReference>
<dbReference type="InterPro" id="IPR025311">
    <property type="entry name" value="DUF4166"/>
</dbReference>
<dbReference type="PANTHER" id="PTHR43796">
    <property type="entry name" value="CARBOXYNORSPERMIDINE SYNTHASE"/>
    <property type="match status" value="1"/>
</dbReference>
<protein>
    <submittedName>
        <fullName evidence="3">DUF4166 domain-containing protein</fullName>
    </submittedName>
</protein>
<keyword evidence="4" id="KW-1185">Reference proteome</keyword>
<reference evidence="3 4" key="1">
    <citation type="submission" date="2020-01" db="EMBL/GenBank/DDBJ databases">
        <title>Genomes of bacteria type strains.</title>
        <authorList>
            <person name="Chen J."/>
            <person name="Zhu S."/>
            <person name="Yang J."/>
        </authorList>
    </citation>
    <scope>NUCLEOTIDE SEQUENCE [LARGE SCALE GENOMIC DNA]</scope>
    <source>
        <strain evidence="3 4">DSM 16655</strain>
    </source>
</reference>
<feature type="domain" description="Saccharopine dehydrogenase NADP binding" evidence="1">
    <location>
        <begin position="3"/>
        <end position="100"/>
    </location>
</feature>
<dbReference type="Proteomes" id="UP001320715">
    <property type="component" value="Unassembled WGS sequence"/>
</dbReference>
<gene>
    <name evidence="3" type="ORF">GTW23_21345</name>
</gene>
<evidence type="ECO:0000313" key="3">
    <source>
        <dbReference type="EMBL" id="MCO6410736.1"/>
    </source>
</evidence>
<organism evidence="3 4">
    <name type="scientific">Hoeflea alexandrii</name>
    <dbReference type="NCBI Taxonomy" id="288436"/>
    <lineage>
        <taxon>Bacteria</taxon>
        <taxon>Pseudomonadati</taxon>
        <taxon>Pseudomonadota</taxon>
        <taxon>Alphaproteobacteria</taxon>
        <taxon>Hyphomicrobiales</taxon>
        <taxon>Rhizobiaceae</taxon>
        <taxon>Hoeflea</taxon>
    </lineage>
</organism>
<evidence type="ECO:0000313" key="4">
    <source>
        <dbReference type="Proteomes" id="UP001320715"/>
    </source>
</evidence>